<dbReference type="Gene3D" id="3.40.50.720">
    <property type="entry name" value="NAD(P)-binding Rossmann-like Domain"/>
    <property type="match status" value="1"/>
</dbReference>
<comment type="similarity">
    <text evidence="2 9">Belongs to the DXR family.</text>
</comment>
<feature type="binding site" evidence="9">
    <location>
        <position position="221"/>
    </location>
    <ligand>
        <name>Mn(2+)</name>
        <dbReference type="ChEBI" id="CHEBI:29035"/>
    </ligand>
</feature>
<dbReference type="PANTHER" id="PTHR30525:SF0">
    <property type="entry name" value="1-DEOXY-D-XYLULOSE 5-PHOSPHATE REDUCTOISOMERASE, CHLOROPLASTIC"/>
    <property type="match status" value="1"/>
</dbReference>
<evidence type="ECO:0000256" key="1">
    <source>
        <dbReference type="ARBA" id="ARBA00005094"/>
    </source>
</evidence>
<dbReference type="PANTHER" id="PTHR30525">
    <property type="entry name" value="1-DEOXY-D-XYLULOSE 5-PHOSPHATE REDUCTOISOMERASE"/>
    <property type="match status" value="1"/>
</dbReference>
<dbReference type="Pfam" id="PF13288">
    <property type="entry name" value="DXPR_C"/>
    <property type="match status" value="1"/>
</dbReference>
<comment type="caution">
    <text evidence="13">The sequence shown here is derived from an EMBL/GenBank/DDBJ whole genome shotgun (WGS) entry which is preliminary data.</text>
</comment>
<dbReference type="EMBL" id="LRDH01000118">
    <property type="protein sequence ID" value="PPV13661.1"/>
    <property type="molecule type" value="Genomic_DNA"/>
</dbReference>
<feature type="binding site" evidence="9">
    <location>
        <position position="10"/>
    </location>
    <ligand>
        <name>NADPH</name>
        <dbReference type="ChEBI" id="CHEBI:57783"/>
    </ligand>
</feature>
<evidence type="ECO:0000259" key="10">
    <source>
        <dbReference type="Pfam" id="PF02670"/>
    </source>
</evidence>
<feature type="binding site" evidence="9">
    <location>
        <position position="150"/>
    </location>
    <ligand>
        <name>Mn(2+)</name>
        <dbReference type="ChEBI" id="CHEBI:29035"/>
    </ligand>
</feature>
<reference evidence="13 14" key="1">
    <citation type="submission" date="2016-01" db="EMBL/GenBank/DDBJ databases">
        <title>Characterization of the Clostridium difficile lineages that are prevalent in Hong Kong and China.</title>
        <authorList>
            <person name="Kwok J.S.-L."/>
            <person name="Lam W.-Y."/>
            <person name="Ip M."/>
            <person name="Chan T.-F."/>
            <person name="Hawkey P.M."/>
            <person name="Tsui S.K.-W."/>
        </authorList>
    </citation>
    <scope>NUCLEOTIDE SEQUENCE [LARGE SCALE GENOMIC DNA]</scope>
    <source>
        <strain evidence="13 14">300064</strain>
    </source>
</reference>
<dbReference type="AlphaFoldDB" id="A0A2S7F947"/>
<sequence length="386" mass="42951">MKKLSILGATGSIGTQTLDVIRKSKGDLKLIGITANTSVKKVIEIIDEFNPSYVAMMNSSSADEIRNYCMEHSKDIKVFEGIDGLNKIASLDEIDIVVTSVVGMIGLEPTLKAIEAKKDIALANKETLVVAGELVMKAAKENNVKILPVDSEHSAIDQSLRGNNIKTLRKIILTASGGPFRGKTTEALKKVKVEDALKHPKWNMGRKISIDSATLMNKGLEVIEAHWLFDCDYDNIQVLVHPQSIIHSMVEYTDGSIIAQLGAQDMRLPIQYALNYEERKDLIADTIDFYEINKLTFEKPDMDTFKALKLAFKAGKIGGLMPTILNGANEAAVELFLNRKIEFLDIADYIERAMEAFKEEGCKEVSLEKVIDLDKRVKEYIREISI</sequence>
<feature type="binding site" evidence="9">
    <location>
        <position position="212"/>
    </location>
    <ligand>
        <name>1-deoxy-D-xylulose 5-phosphate</name>
        <dbReference type="ChEBI" id="CHEBI:57792"/>
    </ligand>
</feature>
<evidence type="ECO:0000259" key="11">
    <source>
        <dbReference type="Pfam" id="PF08436"/>
    </source>
</evidence>
<evidence type="ECO:0000313" key="14">
    <source>
        <dbReference type="Proteomes" id="UP000238081"/>
    </source>
</evidence>
<proteinExistence type="inferred from homology"/>
<evidence type="ECO:0000256" key="8">
    <source>
        <dbReference type="ARBA" id="ARBA00048543"/>
    </source>
</evidence>
<dbReference type="InterPro" id="IPR003821">
    <property type="entry name" value="DXP_reductoisomerase"/>
</dbReference>
<feature type="binding site" evidence="9">
    <location>
        <position position="12"/>
    </location>
    <ligand>
        <name>NADPH</name>
        <dbReference type="ChEBI" id="CHEBI:57783"/>
    </ligand>
</feature>
<comment type="function">
    <text evidence="9">Catalyzes the NADPH-dependent rearrangement and reduction of 1-deoxy-D-xylulose-5-phosphate (DXP) to 2-C-methyl-D-erythritol 4-phosphate (MEP).</text>
</comment>
<evidence type="ECO:0000256" key="7">
    <source>
        <dbReference type="ARBA" id="ARBA00023229"/>
    </source>
</evidence>
<dbReference type="GO" id="GO:0070402">
    <property type="term" value="F:NADPH binding"/>
    <property type="evidence" value="ECO:0007669"/>
    <property type="project" value="InterPro"/>
</dbReference>
<feature type="binding site" evidence="9">
    <location>
        <position position="151"/>
    </location>
    <ligand>
        <name>1-deoxy-D-xylulose 5-phosphate</name>
        <dbReference type="ChEBI" id="CHEBI:57792"/>
    </ligand>
</feature>
<dbReference type="SUPFAM" id="SSF51735">
    <property type="entry name" value="NAD(P)-binding Rossmann-fold domains"/>
    <property type="match status" value="1"/>
</dbReference>
<feature type="domain" description="1-deoxy-D-xylulose 5-phosphate reductoisomerase N-terminal" evidence="10">
    <location>
        <begin position="4"/>
        <end position="132"/>
    </location>
</feature>
<dbReference type="PIRSF" id="PIRSF006205">
    <property type="entry name" value="Dxp_reductismrs"/>
    <property type="match status" value="1"/>
</dbReference>
<dbReference type="RefSeq" id="WP_027635065.1">
    <property type="nucleotide sequence ID" value="NZ_CANCWB010000001.1"/>
</dbReference>
<feature type="domain" description="DXP reductoisomerase C-terminal" evidence="12">
    <location>
        <begin position="261"/>
        <end position="379"/>
    </location>
</feature>
<dbReference type="InterPro" id="IPR036169">
    <property type="entry name" value="DXPR_C_sf"/>
</dbReference>
<dbReference type="SUPFAM" id="SSF55347">
    <property type="entry name" value="Glyceraldehyde-3-phosphate dehydrogenase-like, C-terminal domain"/>
    <property type="match status" value="1"/>
</dbReference>
<dbReference type="NCBIfam" id="NF009114">
    <property type="entry name" value="PRK12464.1"/>
    <property type="match status" value="1"/>
</dbReference>
<feature type="binding site" evidence="9">
    <location>
        <position position="126"/>
    </location>
    <ligand>
        <name>NADPH</name>
        <dbReference type="ChEBI" id="CHEBI:57783"/>
    </ligand>
</feature>
<dbReference type="Gene3D" id="1.10.1740.10">
    <property type="match status" value="1"/>
</dbReference>
<feature type="binding site" evidence="9">
    <location>
        <position position="11"/>
    </location>
    <ligand>
        <name>NADPH</name>
        <dbReference type="ChEBI" id="CHEBI:57783"/>
    </ligand>
</feature>
<feature type="binding site" evidence="9">
    <location>
        <position position="13"/>
    </location>
    <ligand>
        <name>NADPH</name>
        <dbReference type="ChEBI" id="CHEBI:57783"/>
    </ligand>
</feature>
<feature type="binding site" evidence="9">
    <location>
        <position position="152"/>
    </location>
    <ligand>
        <name>Mn(2+)</name>
        <dbReference type="ChEBI" id="CHEBI:29035"/>
    </ligand>
</feature>
<dbReference type="FunFam" id="3.40.50.720:FF:000045">
    <property type="entry name" value="1-deoxy-D-xylulose 5-phosphate reductoisomerase"/>
    <property type="match status" value="1"/>
</dbReference>
<feature type="binding site" evidence="9">
    <location>
        <position position="152"/>
    </location>
    <ligand>
        <name>1-deoxy-D-xylulose 5-phosphate</name>
        <dbReference type="ChEBI" id="CHEBI:57792"/>
    </ligand>
</feature>
<dbReference type="Pfam" id="PF08436">
    <property type="entry name" value="DXP_redisom_C"/>
    <property type="match status" value="1"/>
</dbReference>
<dbReference type="InterPro" id="IPR013644">
    <property type="entry name" value="DXP_reductoisomerase_C"/>
</dbReference>
<dbReference type="InterPro" id="IPR036291">
    <property type="entry name" value="NAD(P)-bd_dom_sf"/>
</dbReference>
<keyword evidence="4 9" id="KW-0521">NADP</keyword>
<dbReference type="Proteomes" id="UP000238081">
    <property type="component" value="Unassembled WGS sequence"/>
</dbReference>
<feature type="binding site" evidence="9">
    <location>
        <position position="217"/>
    </location>
    <ligand>
        <name>1-deoxy-D-xylulose 5-phosphate</name>
        <dbReference type="ChEBI" id="CHEBI:57792"/>
    </ligand>
</feature>
<dbReference type="GO" id="GO:0030604">
    <property type="term" value="F:1-deoxy-D-xylulose-5-phosphate reductoisomerase activity"/>
    <property type="evidence" value="ECO:0007669"/>
    <property type="project" value="UniProtKB-UniRule"/>
</dbReference>
<dbReference type="HAMAP" id="MF_00183">
    <property type="entry name" value="DXP_reductoisom"/>
    <property type="match status" value="1"/>
</dbReference>
<comment type="pathway">
    <text evidence="1 9">Isoprenoid biosynthesis; isopentenyl diphosphate biosynthesis via DXP pathway; isopentenyl diphosphate from 1-deoxy-D-xylulose 5-phosphate: step 1/6.</text>
</comment>
<dbReference type="GO" id="GO:0016853">
    <property type="term" value="F:isomerase activity"/>
    <property type="evidence" value="ECO:0007669"/>
    <property type="project" value="UniProtKB-KW"/>
</dbReference>
<feature type="binding site" evidence="9">
    <location>
        <position position="124"/>
    </location>
    <ligand>
        <name>NADPH</name>
        <dbReference type="ChEBI" id="CHEBI:57783"/>
    </ligand>
</feature>
<dbReference type="GO" id="GO:0030145">
    <property type="term" value="F:manganese ion binding"/>
    <property type="evidence" value="ECO:0007669"/>
    <property type="project" value="TreeGrafter"/>
</dbReference>
<evidence type="ECO:0000256" key="3">
    <source>
        <dbReference type="ARBA" id="ARBA00022723"/>
    </source>
</evidence>
<dbReference type="SUPFAM" id="SSF69055">
    <property type="entry name" value="1-deoxy-D-xylulose-5-phosphate reductoisomerase, C-terminal domain"/>
    <property type="match status" value="1"/>
</dbReference>
<dbReference type="InterPro" id="IPR026877">
    <property type="entry name" value="DXPR_C"/>
</dbReference>
<dbReference type="InterPro" id="IPR013512">
    <property type="entry name" value="DXP_reductoisomerase_N"/>
</dbReference>
<accession>A0A2S7F947</accession>
<name>A0A2S7F947_CLOBU</name>
<comment type="caution">
    <text evidence="9">Lacks conserved residue(s) required for the propagation of feature annotation.</text>
</comment>
<organism evidence="13 14">
    <name type="scientific">Clostridium butyricum</name>
    <dbReference type="NCBI Taxonomy" id="1492"/>
    <lineage>
        <taxon>Bacteria</taxon>
        <taxon>Bacillati</taxon>
        <taxon>Bacillota</taxon>
        <taxon>Clostridia</taxon>
        <taxon>Eubacteriales</taxon>
        <taxon>Clostridiaceae</taxon>
        <taxon>Clostridium</taxon>
    </lineage>
</organism>
<evidence type="ECO:0000256" key="9">
    <source>
        <dbReference type="HAMAP-Rule" id="MF_00183"/>
    </source>
</evidence>
<evidence type="ECO:0000256" key="5">
    <source>
        <dbReference type="ARBA" id="ARBA00023002"/>
    </source>
</evidence>
<evidence type="ECO:0000256" key="2">
    <source>
        <dbReference type="ARBA" id="ARBA00006825"/>
    </source>
</evidence>
<keyword evidence="9" id="KW-0460">Magnesium</keyword>
<evidence type="ECO:0000256" key="6">
    <source>
        <dbReference type="ARBA" id="ARBA00023211"/>
    </source>
</evidence>
<keyword evidence="6 9" id="KW-0464">Manganese</keyword>
<gene>
    <name evidence="9" type="primary">dxr</name>
    <name evidence="13" type="ORF">AWN73_03750</name>
</gene>
<dbReference type="EC" id="1.1.1.267" evidence="9"/>
<dbReference type="Pfam" id="PF02670">
    <property type="entry name" value="DXP_reductoisom"/>
    <property type="match status" value="1"/>
</dbReference>
<comment type="catalytic activity">
    <reaction evidence="8">
        <text>2-C-methyl-D-erythritol 4-phosphate + NADP(+) = 1-deoxy-D-xylulose 5-phosphate + NADPH + H(+)</text>
        <dbReference type="Rhea" id="RHEA:13717"/>
        <dbReference type="ChEBI" id="CHEBI:15378"/>
        <dbReference type="ChEBI" id="CHEBI:57783"/>
        <dbReference type="ChEBI" id="CHEBI:57792"/>
        <dbReference type="ChEBI" id="CHEBI:58262"/>
        <dbReference type="ChEBI" id="CHEBI:58349"/>
        <dbReference type="EC" id="1.1.1.267"/>
    </reaction>
    <physiologicalReaction direction="right-to-left" evidence="8">
        <dbReference type="Rhea" id="RHEA:13719"/>
    </physiologicalReaction>
</comment>
<protein>
    <recommendedName>
        <fullName evidence="9">1-deoxy-D-xylulose 5-phosphate reductoisomerase</fullName>
        <shortName evidence="9">DXP reductoisomerase</shortName>
        <ecNumber evidence="9">1.1.1.267</ecNumber>
    </recommendedName>
    <alternativeName>
        <fullName evidence="9">1-deoxyxylulose-5-phosphate reductoisomerase</fullName>
    </alternativeName>
    <alternativeName>
        <fullName evidence="9">2-C-methyl-D-erythritol 4-phosphate synthase</fullName>
    </alternativeName>
</protein>
<feature type="domain" description="1-deoxy-D-xylulose 5-phosphate reductoisomerase C-terminal" evidence="11">
    <location>
        <begin position="146"/>
        <end position="229"/>
    </location>
</feature>
<feature type="binding site" evidence="9">
    <location>
        <position position="125"/>
    </location>
    <ligand>
        <name>1-deoxy-D-xylulose 5-phosphate</name>
        <dbReference type="ChEBI" id="CHEBI:57792"/>
    </ligand>
</feature>
<feature type="binding site" evidence="9">
    <location>
        <position position="205"/>
    </location>
    <ligand>
        <name>NADPH</name>
        <dbReference type="ChEBI" id="CHEBI:57783"/>
    </ligand>
</feature>
<dbReference type="GO" id="GO:0051484">
    <property type="term" value="P:isopentenyl diphosphate biosynthetic process, methylerythritol 4-phosphate pathway involved in terpenoid biosynthetic process"/>
    <property type="evidence" value="ECO:0007669"/>
    <property type="project" value="UniProtKB-ARBA"/>
</dbReference>
<comment type="cofactor">
    <cofactor evidence="9">
        <name>Mg(2+)</name>
        <dbReference type="ChEBI" id="CHEBI:18420"/>
    </cofactor>
    <cofactor evidence="9">
        <name>Mn(2+)</name>
        <dbReference type="ChEBI" id="CHEBI:29035"/>
    </cofactor>
</comment>
<keyword evidence="13" id="KW-0413">Isomerase</keyword>
<dbReference type="UniPathway" id="UPA00056">
    <property type="reaction ID" value="UER00092"/>
</dbReference>
<feature type="binding site" evidence="9">
    <location>
        <position position="218"/>
    </location>
    <ligand>
        <name>1-deoxy-D-xylulose 5-phosphate</name>
        <dbReference type="ChEBI" id="CHEBI:57792"/>
    </ligand>
</feature>
<feature type="binding site" evidence="9">
    <location>
        <position position="176"/>
    </location>
    <ligand>
        <name>1-deoxy-D-xylulose 5-phosphate</name>
        <dbReference type="ChEBI" id="CHEBI:57792"/>
    </ligand>
</feature>
<evidence type="ECO:0000256" key="4">
    <source>
        <dbReference type="ARBA" id="ARBA00022857"/>
    </source>
</evidence>
<evidence type="ECO:0000259" key="12">
    <source>
        <dbReference type="Pfam" id="PF13288"/>
    </source>
</evidence>
<dbReference type="NCBIfam" id="TIGR00243">
    <property type="entry name" value="Dxr"/>
    <property type="match status" value="1"/>
</dbReference>
<keyword evidence="5 9" id="KW-0560">Oxidoreductase</keyword>
<keyword evidence="7 9" id="KW-0414">Isoprene biosynthesis</keyword>
<feature type="binding site" evidence="9">
    <location>
        <position position="199"/>
    </location>
    <ligand>
        <name>1-deoxy-D-xylulose 5-phosphate</name>
        <dbReference type="ChEBI" id="CHEBI:57792"/>
    </ligand>
</feature>
<keyword evidence="3 9" id="KW-0479">Metal-binding</keyword>
<feature type="binding site" evidence="9">
    <location>
        <position position="221"/>
    </location>
    <ligand>
        <name>1-deoxy-D-xylulose 5-phosphate</name>
        <dbReference type="ChEBI" id="CHEBI:57792"/>
    </ligand>
</feature>
<evidence type="ECO:0000313" key="13">
    <source>
        <dbReference type="EMBL" id="PPV13661.1"/>
    </source>
</evidence>